<dbReference type="Proteomes" id="UP000800200">
    <property type="component" value="Unassembled WGS sequence"/>
</dbReference>
<evidence type="ECO:0000313" key="3">
    <source>
        <dbReference type="Proteomes" id="UP000800200"/>
    </source>
</evidence>
<reference evidence="2" key="1">
    <citation type="journal article" date="2020" name="Stud. Mycol.">
        <title>101 Dothideomycetes genomes: a test case for predicting lifestyles and emergence of pathogens.</title>
        <authorList>
            <person name="Haridas S."/>
            <person name="Albert R."/>
            <person name="Binder M."/>
            <person name="Bloem J."/>
            <person name="Labutti K."/>
            <person name="Salamov A."/>
            <person name="Andreopoulos B."/>
            <person name="Baker S."/>
            <person name="Barry K."/>
            <person name="Bills G."/>
            <person name="Bluhm B."/>
            <person name="Cannon C."/>
            <person name="Castanera R."/>
            <person name="Culley D."/>
            <person name="Daum C."/>
            <person name="Ezra D."/>
            <person name="Gonzalez J."/>
            <person name="Henrissat B."/>
            <person name="Kuo A."/>
            <person name="Liang C."/>
            <person name="Lipzen A."/>
            <person name="Lutzoni F."/>
            <person name="Magnuson J."/>
            <person name="Mondo S."/>
            <person name="Nolan M."/>
            <person name="Ohm R."/>
            <person name="Pangilinan J."/>
            <person name="Park H.-J."/>
            <person name="Ramirez L."/>
            <person name="Alfaro M."/>
            <person name="Sun H."/>
            <person name="Tritt A."/>
            <person name="Yoshinaga Y."/>
            <person name="Zwiers L.-H."/>
            <person name="Turgeon B."/>
            <person name="Goodwin S."/>
            <person name="Spatafora J."/>
            <person name="Crous P."/>
            <person name="Grigoriev I."/>
        </authorList>
    </citation>
    <scope>NUCLEOTIDE SEQUENCE</scope>
    <source>
        <strain evidence="2">CBS 207.26</strain>
    </source>
</reference>
<evidence type="ECO:0000313" key="2">
    <source>
        <dbReference type="EMBL" id="KAF2182413.1"/>
    </source>
</evidence>
<organism evidence="2 3">
    <name type="scientific">Zopfia rhizophila CBS 207.26</name>
    <dbReference type="NCBI Taxonomy" id="1314779"/>
    <lineage>
        <taxon>Eukaryota</taxon>
        <taxon>Fungi</taxon>
        <taxon>Dikarya</taxon>
        <taxon>Ascomycota</taxon>
        <taxon>Pezizomycotina</taxon>
        <taxon>Dothideomycetes</taxon>
        <taxon>Dothideomycetes incertae sedis</taxon>
        <taxon>Zopfiaceae</taxon>
        <taxon>Zopfia</taxon>
    </lineage>
</organism>
<proteinExistence type="predicted"/>
<protein>
    <submittedName>
        <fullName evidence="2">Uncharacterized protein</fullName>
    </submittedName>
</protein>
<dbReference type="OrthoDB" id="3799587at2759"/>
<accession>A0A6A6DTM1</accession>
<sequence length="172" mass="18503">MTSQMKTLEKDERSINSGVHGSDAPIMRDRNQSTSQKNSQGPVTLPVGVRSSPNEPTKKEPKAIKHAVNNHLLATTTPDCPYHAPVLQLTPRAPPAPQQLCPLERFINTLPSEQSAIFLCPDDGGVSISKDCTCGQVSQEVIDASTYASCRELGAMTGTQFEDLMSGEPSPN</sequence>
<feature type="compositionally biased region" description="Polar residues" evidence="1">
    <location>
        <begin position="32"/>
        <end position="42"/>
    </location>
</feature>
<name>A0A6A6DTM1_9PEZI</name>
<gene>
    <name evidence="2" type="ORF">K469DRAFT_690874</name>
</gene>
<keyword evidence="3" id="KW-1185">Reference proteome</keyword>
<evidence type="ECO:0000256" key="1">
    <source>
        <dbReference type="SAM" id="MobiDB-lite"/>
    </source>
</evidence>
<dbReference type="EMBL" id="ML994648">
    <property type="protein sequence ID" value="KAF2182413.1"/>
    <property type="molecule type" value="Genomic_DNA"/>
</dbReference>
<feature type="region of interest" description="Disordered" evidence="1">
    <location>
        <begin position="1"/>
        <end position="62"/>
    </location>
</feature>
<dbReference type="AlphaFoldDB" id="A0A6A6DTM1"/>